<keyword evidence="2" id="KW-1185">Reference proteome</keyword>
<dbReference type="RefSeq" id="WP_092649526.1">
    <property type="nucleotide sequence ID" value="NZ_FOHA01000001.1"/>
</dbReference>
<name>A0A1H9Q1W2_9LACT</name>
<dbReference type="Proteomes" id="UP000198948">
    <property type="component" value="Unassembled WGS sequence"/>
</dbReference>
<organism evidence="1 2">
    <name type="scientific">Isobaculum melis</name>
    <dbReference type="NCBI Taxonomy" id="142588"/>
    <lineage>
        <taxon>Bacteria</taxon>
        <taxon>Bacillati</taxon>
        <taxon>Bacillota</taxon>
        <taxon>Bacilli</taxon>
        <taxon>Lactobacillales</taxon>
        <taxon>Carnobacteriaceae</taxon>
        <taxon>Isobaculum</taxon>
    </lineage>
</organism>
<dbReference type="OrthoDB" id="2339409at2"/>
<proteinExistence type="predicted"/>
<sequence length="305" mass="35801">MQTQKTIDEYNLFGTYLEEIRRGKKISLRVFDEHGLSSRTFQRFVKGESDIRITDLALLVEILSISPFECTEKLMGLSTTVTHKIECLSVIYQKDFQRSTQLIKEFKEYIQQTPFTLGKEEALYKILSSDFLLNPRSEVSENEITVLEHRILKRLQNATVYTLYDLDFLSYQQLNGINQVSPRLFLKVLKMVNTTPLTDVQSNQIVERALINMLLNSIRTKKYSNVLLTVQLFESYVISDHNWYMFMWKKIADYIKKGMQQKELTPSKWHSFKQDILSSLSIFVPLTQINHIQNQLNLIESYLID</sequence>
<accession>A0A1H9Q1W2</accession>
<dbReference type="AlphaFoldDB" id="A0A1H9Q1W2"/>
<evidence type="ECO:0000313" key="1">
    <source>
        <dbReference type="EMBL" id="SER54451.1"/>
    </source>
</evidence>
<protein>
    <submittedName>
        <fullName evidence="1">Uncharacterized protein</fullName>
    </submittedName>
</protein>
<gene>
    <name evidence="1" type="ORF">SAMN04488559_101298</name>
</gene>
<evidence type="ECO:0000313" key="2">
    <source>
        <dbReference type="Proteomes" id="UP000198948"/>
    </source>
</evidence>
<dbReference type="EMBL" id="FOHA01000001">
    <property type="protein sequence ID" value="SER54451.1"/>
    <property type="molecule type" value="Genomic_DNA"/>
</dbReference>
<reference evidence="1 2" key="1">
    <citation type="submission" date="2016-10" db="EMBL/GenBank/DDBJ databases">
        <authorList>
            <person name="de Groot N.N."/>
        </authorList>
    </citation>
    <scope>NUCLEOTIDE SEQUENCE [LARGE SCALE GENOMIC DNA]</scope>
    <source>
        <strain evidence="1 2">DSM 13760</strain>
    </source>
</reference>